<sequence length="205" mass="22548">MHARCCVEGNPSGIDTSILGTYQTNCVYAPSIQVRVSSSLRRGAFRARRRALECTQRRARRAPWRLLGHPPTSPRLASPRSNSHVHGRCDVSLRDLMHDPRQRAHAHTHTTSQPSHRRLHVQNLAPRTRPSSSLAQLLPFPSRRVGRVAKRAAPDSSSDRALLPWTTCSAFLSTSTQGPVTAGQPPVVPRSGMKPTVSRVHASSV</sequence>
<protein>
    <submittedName>
        <fullName evidence="2">Uncharacterized protein</fullName>
    </submittedName>
</protein>
<dbReference type="InParanoid" id="W4K979"/>
<gene>
    <name evidence="2" type="ORF">HETIRDRAFT_451382</name>
</gene>
<dbReference type="RefSeq" id="XP_009546271.1">
    <property type="nucleotide sequence ID" value="XM_009547976.1"/>
</dbReference>
<evidence type="ECO:0000256" key="1">
    <source>
        <dbReference type="SAM" id="MobiDB-lite"/>
    </source>
</evidence>
<dbReference type="GeneID" id="20676145"/>
<feature type="region of interest" description="Disordered" evidence="1">
    <location>
        <begin position="175"/>
        <end position="205"/>
    </location>
</feature>
<evidence type="ECO:0000313" key="3">
    <source>
        <dbReference type="Proteomes" id="UP000030671"/>
    </source>
</evidence>
<dbReference type="Proteomes" id="UP000030671">
    <property type="component" value="Unassembled WGS sequence"/>
</dbReference>
<reference evidence="2 3" key="1">
    <citation type="journal article" date="2012" name="New Phytol.">
        <title>Insight into trade-off between wood decay and parasitism from the genome of a fungal forest pathogen.</title>
        <authorList>
            <person name="Olson A."/>
            <person name="Aerts A."/>
            <person name="Asiegbu F."/>
            <person name="Belbahri L."/>
            <person name="Bouzid O."/>
            <person name="Broberg A."/>
            <person name="Canback B."/>
            <person name="Coutinho P.M."/>
            <person name="Cullen D."/>
            <person name="Dalman K."/>
            <person name="Deflorio G."/>
            <person name="van Diepen L.T."/>
            <person name="Dunand C."/>
            <person name="Duplessis S."/>
            <person name="Durling M."/>
            <person name="Gonthier P."/>
            <person name="Grimwood J."/>
            <person name="Fossdal C.G."/>
            <person name="Hansson D."/>
            <person name="Henrissat B."/>
            <person name="Hietala A."/>
            <person name="Himmelstrand K."/>
            <person name="Hoffmeister D."/>
            <person name="Hogberg N."/>
            <person name="James T.Y."/>
            <person name="Karlsson M."/>
            <person name="Kohler A."/>
            <person name="Kues U."/>
            <person name="Lee Y.H."/>
            <person name="Lin Y.C."/>
            <person name="Lind M."/>
            <person name="Lindquist E."/>
            <person name="Lombard V."/>
            <person name="Lucas S."/>
            <person name="Lunden K."/>
            <person name="Morin E."/>
            <person name="Murat C."/>
            <person name="Park J."/>
            <person name="Raffaello T."/>
            <person name="Rouze P."/>
            <person name="Salamov A."/>
            <person name="Schmutz J."/>
            <person name="Solheim H."/>
            <person name="Stahlberg J."/>
            <person name="Velez H."/>
            <person name="de Vries R.P."/>
            <person name="Wiebenga A."/>
            <person name="Woodward S."/>
            <person name="Yakovlev I."/>
            <person name="Garbelotto M."/>
            <person name="Martin F."/>
            <person name="Grigoriev I.V."/>
            <person name="Stenlid J."/>
        </authorList>
    </citation>
    <scope>NUCLEOTIDE SEQUENCE [LARGE SCALE GENOMIC DNA]</scope>
    <source>
        <strain evidence="2 3">TC 32-1</strain>
    </source>
</reference>
<name>W4K979_HETIT</name>
<accession>W4K979</accession>
<proteinExistence type="predicted"/>
<dbReference type="HOGENOM" id="CLU_1337650_0_0_1"/>
<feature type="region of interest" description="Disordered" evidence="1">
    <location>
        <begin position="65"/>
        <end position="85"/>
    </location>
</feature>
<dbReference type="AlphaFoldDB" id="W4K979"/>
<evidence type="ECO:0000313" key="2">
    <source>
        <dbReference type="EMBL" id="ETW81641.1"/>
    </source>
</evidence>
<organism evidence="2 3">
    <name type="scientific">Heterobasidion irregulare (strain TC 32-1)</name>
    <dbReference type="NCBI Taxonomy" id="747525"/>
    <lineage>
        <taxon>Eukaryota</taxon>
        <taxon>Fungi</taxon>
        <taxon>Dikarya</taxon>
        <taxon>Basidiomycota</taxon>
        <taxon>Agaricomycotina</taxon>
        <taxon>Agaricomycetes</taxon>
        <taxon>Russulales</taxon>
        <taxon>Bondarzewiaceae</taxon>
        <taxon>Heterobasidion</taxon>
        <taxon>Heterobasidion annosum species complex</taxon>
    </lineage>
</organism>
<keyword evidence="3" id="KW-1185">Reference proteome</keyword>
<dbReference type="KEGG" id="hir:HETIRDRAFT_451382"/>
<dbReference type="EMBL" id="KI925458">
    <property type="protein sequence ID" value="ETW81641.1"/>
    <property type="molecule type" value="Genomic_DNA"/>
</dbReference>